<dbReference type="PATRIC" id="fig|456.5.peg.1138"/>
<gene>
    <name evidence="2" type="ORF">Ljor_1069</name>
</gene>
<reference evidence="2 3" key="1">
    <citation type="submission" date="2015-11" db="EMBL/GenBank/DDBJ databases">
        <title>Genomic analysis of 38 Legionella species identifies large and diverse effector repertoires.</title>
        <authorList>
            <person name="Burstein D."/>
            <person name="Amaro F."/>
            <person name="Zusman T."/>
            <person name="Lifshitz Z."/>
            <person name="Cohen O."/>
            <person name="Gilbert J.A."/>
            <person name="Pupko T."/>
            <person name="Shuman H.A."/>
            <person name="Segal G."/>
        </authorList>
    </citation>
    <scope>NUCLEOTIDE SEQUENCE [LARGE SCALE GENOMIC DNA]</scope>
    <source>
        <strain evidence="2 3">BL-540</strain>
    </source>
</reference>
<proteinExistence type="predicted"/>
<dbReference type="RefSeq" id="WP_058470595.1">
    <property type="nucleotide sequence ID" value="NZ_CAAAIC010000002.1"/>
</dbReference>
<dbReference type="SUPFAM" id="SSF52540">
    <property type="entry name" value="P-loop containing nucleoside triphosphate hydrolases"/>
    <property type="match status" value="1"/>
</dbReference>
<sequence length="1419" mass="163001">MTKVYFWEGLIGDKERYEPYIETIAKIARGDYQAADLDLKKLRGHRIYSARINHSDRLLFTTVWLGKKPYLLLLDVILNHDYQKCRFLKPAVLTNYLESHSSQFTGKILDEEFIRLNESIPLAQQNNEPLQYIGLEYYNQMYLELTDRQQTIRKASLPMVVSGPPGSGKSCVAWSLLIQAVKQKEQLSGPIVYVTQSETLKSNFAAMATESSLEEGRALFLTYREFLMQFDAEARKKQLVDESHFFQWLELYCKNFKAILKAKRITFDEKLLGDFVGIYQELRILAAYDAHDYLKLGEKQSLLADITQREWLLKLYQSYLAYLERNNALFPPFYQSSVNASCGILIVDEAQDFSHQQLKVLLHAADHEQICYCLGSHQSLKDSKSKLPFLLGLKSNYSEMSYFELDLTHRCPPVVVELANKIIQIKNNLTGGLADKREFVSFSATSQEKEEGSIQWLATNSENEMESLRQAAQSTKFAVVTSELYVNEAKKLFNTPLVFTANEIKGLEYDSVVAYRLLETEEFYRANAYLARMGHLSNPVHRPKHAKGDESFGPPFNQLFTCFTRTRKNLFIIQNASHKLEKLISLIQQAIQQKPGADIQIVESKSENDWEREAQRLEQMGKMQQANDIRQEKLGKTAKAEQSNSLYGSYENLAVNAQNESSERTRKKKESGSKKPDAESKNLNHSNPESKLDRYRKSLLQNATEKNLLNLFVHPQAERILFDDYAESCLFKQLISIPWRMDNLANVIRDNRHRMALIARNFGKINANSTIIPWEIIVLKLLTLVPNFAFELPVDYLRGTVDGVSRLFLFSKTTIGCQILKALIVEHPEDSVKSGMTIEHSPLIEELSIQDLIQKNNEVEAHSALIQLASSDTGLLILKALFSKNKRLLLNLQLEDLLQISYPSVEGIRGSNALYWLCLRGQDLLLFILQNNLQLAKTIRFKHLLLNVLNSASEYSPPPLKFLNYSDKGRQIIQWLQQQNPELGHKLAESKKKLSDYISPTGLKPFNPEQDQTRLTYLDETELHPQEVRILTPECNAKSNIEQLLIDIMILDDEQKIDSSKCTSINEKNLMDLFKHPMAEKFLFEPVINDSCVFLKLLQTAKSMDILARVAHSNINYLKMIAINLEKHLPREGGSLFFKLHRMNLLLNFLRHFEQIPFILSIHVLREIPYVNEGDTVFLLLSKTLTGQQILSRMWLGCEHHLANNQNIMEIKENILDITWKDVTKVNNEQENDCAWINLIASPVGIRVFYSMCHFNDWLKELTNYDLLRVTSSSINGLKGTTPLYWLCSSEVGRKLLSDLLQTRPELAQTISFQQLMRPANNKEISAWDELISTEEGGLILKKLQSLNQSFAKDMQHYISLLYIAKTRPSREPSNLNVQHLPASNNQNQVDQGETERFFKLPSTSDSSRPQRQENKFGL</sequence>
<dbReference type="OrthoDB" id="5651885at2"/>
<evidence type="ECO:0000313" key="3">
    <source>
        <dbReference type="Proteomes" id="UP000055035"/>
    </source>
</evidence>
<keyword evidence="2" id="KW-0067">ATP-binding</keyword>
<accession>A0A0W0V9E1</accession>
<feature type="region of interest" description="Disordered" evidence="1">
    <location>
        <begin position="1373"/>
        <end position="1392"/>
    </location>
</feature>
<evidence type="ECO:0000313" key="2">
    <source>
        <dbReference type="EMBL" id="KTD16763.1"/>
    </source>
</evidence>
<dbReference type="InterPro" id="IPR027417">
    <property type="entry name" value="P-loop_NTPase"/>
</dbReference>
<keyword evidence="2" id="KW-0547">Nucleotide-binding</keyword>
<feature type="compositionally biased region" description="Basic and acidic residues" evidence="1">
    <location>
        <begin position="1409"/>
        <end position="1419"/>
    </location>
</feature>
<keyword evidence="2" id="KW-0378">Hydrolase</keyword>
<dbReference type="EMBL" id="LNYJ01000011">
    <property type="protein sequence ID" value="KTD16763.1"/>
    <property type="molecule type" value="Genomic_DNA"/>
</dbReference>
<organism evidence="2 3">
    <name type="scientific">Legionella jordanis</name>
    <dbReference type="NCBI Taxonomy" id="456"/>
    <lineage>
        <taxon>Bacteria</taxon>
        <taxon>Pseudomonadati</taxon>
        <taxon>Pseudomonadota</taxon>
        <taxon>Gammaproteobacteria</taxon>
        <taxon>Legionellales</taxon>
        <taxon>Legionellaceae</taxon>
        <taxon>Legionella</taxon>
    </lineage>
</organism>
<keyword evidence="2" id="KW-0347">Helicase</keyword>
<dbReference type="Proteomes" id="UP000055035">
    <property type="component" value="Unassembled WGS sequence"/>
</dbReference>
<dbReference type="Gene3D" id="3.40.50.300">
    <property type="entry name" value="P-loop containing nucleotide triphosphate hydrolases"/>
    <property type="match status" value="1"/>
</dbReference>
<keyword evidence="3" id="KW-1185">Reference proteome</keyword>
<comment type="caution">
    <text evidence="2">The sequence shown here is derived from an EMBL/GenBank/DDBJ whole genome shotgun (WGS) entry which is preliminary data.</text>
</comment>
<dbReference type="GO" id="GO:0004386">
    <property type="term" value="F:helicase activity"/>
    <property type="evidence" value="ECO:0007669"/>
    <property type="project" value="UniProtKB-KW"/>
</dbReference>
<name>A0A0W0V9E1_9GAMM</name>
<protein>
    <submittedName>
        <fullName evidence="2">Viral (Superfamily 1) RNA helicase</fullName>
    </submittedName>
</protein>
<feature type="compositionally biased region" description="Basic and acidic residues" evidence="1">
    <location>
        <begin position="670"/>
        <end position="692"/>
    </location>
</feature>
<dbReference type="STRING" id="456.Ljor_1069"/>
<evidence type="ECO:0000256" key="1">
    <source>
        <dbReference type="SAM" id="MobiDB-lite"/>
    </source>
</evidence>
<feature type="region of interest" description="Disordered" evidence="1">
    <location>
        <begin position="1399"/>
        <end position="1419"/>
    </location>
</feature>
<feature type="region of interest" description="Disordered" evidence="1">
    <location>
        <begin position="657"/>
        <end position="692"/>
    </location>
</feature>